<evidence type="ECO:0000259" key="3">
    <source>
        <dbReference type="PROSITE" id="PS50158"/>
    </source>
</evidence>
<evidence type="ECO:0000256" key="1">
    <source>
        <dbReference type="PROSITE-ProRule" id="PRU00047"/>
    </source>
</evidence>
<dbReference type="OrthoDB" id="78020at2759"/>
<dbReference type="RefSeq" id="XP_008875637.1">
    <property type="nucleotide sequence ID" value="XM_008877415.1"/>
</dbReference>
<feature type="region of interest" description="Disordered" evidence="2">
    <location>
        <begin position="251"/>
        <end position="284"/>
    </location>
</feature>
<evidence type="ECO:0000313" key="4">
    <source>
        <dbReference type="EMBL" id="ETV95886.1"/>
    </source>
</evidence>
<dbReference type="GO" id="GO:0003676">
    <property type="term" value="F:nucleic acid binding"/>
    <property type="evidence" value="ECO:0007669"/>
    <property type="project" value="InterPro"/>
</dbReference>
<reference evidence="4" key="1">
    <citation type="submission" date="2013-12" db="EMBL/GenBank/DDBJ databases">
        <title>The Genome Sequence of Aphanomyces invadans NJM9701.</title>
        <authorList>
            <consortium name="The Broad Institute Genomics Platform"/>
            <person name="Russ C."/>
            <person name="Tyler B."/>
            <person name="van West P."/>
            <person name="Dieguez-Uribeondo J."/>
            <person name="Young S.K."/>
            <person name="Zeng Q."/>
            <person name="Gargeya S."/>
            <person name="Fitzgerald M."/>
            <person name="Abouelleil A."/>
            <person name="Alvarado L."/>
            <person name="Chapman S.B."/>
            <person name="Gainer-Dewar J."/>
            <person name="Goldberg J."/>
            <person name="Griggs A."/>
            <person name="Gujja S."/>
            <person name="Hansen M."/>
            <person name="Howarth C."/>
            <person name="Imamovic A."/>
            <person name="Ireland A."/>
            <person name="Larimer J."/>
            <person name="McCowan C."/>
            <person name="Murphy C."/>
            <person name="Pearson M."/>
            <person name="Poon T.W."/>
            <person name="Priest M."/>
            <person name="Roberts A."/>
            <person name="Saif S."/>
            <person name="Shea T."/>
            <person name="Sykes S."/>
            <person name="Wortman J."/>
            <person name="Nusbaum C."/>
            <person name="Birren B."/>
        </authorList>
    </citation>
    <scope>NUCLEOTIDE SEQUENCE [LARGE SCALE GENOMIC DNA]</scope>
    <source>
        <strain evidence="4">NJM9701</strain>
    </source>
</reference>
<dbReference type="GeneID" id="20087974"/>
<organism evidence="4">
    <name type="scientific">Aphanomyces invadans</name>
    <dbReference type="NCBI Taxonomy" id="157072"/>
    <lineage>
        <taxon>Eukaryota</taxon>
        <taxon>Sar</taxon>
        <taxon>Stramenopiles</taxon>
        <taxon>Oomycota</taxon>
        <taxon>Saprolegniomycetes</taxon>
        <taxon>Saprolegniales</taxon>
        <taxon>Verrucalvaceae</taxon>
        <taxon>Aphanomyces</taxon>
    </lineage>
</organism>
<feature type="compositionally biased region" description="Low complexity" evidence="2">
    <location>
        <begin position="1"/>
        <end position="22"/>
    </location>
</feature>
<keyword evidence="1" id="KW-0862">Zinc</keyword>
<gene>
    <name evidence="4" type="ORF">H310_10924</name>
</gene>
<dbReference type="PROSITE" id="PS50158">
    <property type="entry name" value="ZF_CCHC"/>
    <property type="match status" value="1"/>
</dbReference>
<feature type="region of interest" description="Disordered" evidence="2">
    <location>
        <begin position="1"/>
        <end position="30"/>
    </location>
</feature>
<sequence>MGADQAESTRATGAAAAQEAAQDSPMEDINMGDDDGFVRQVWNAPAIPQAPLFKGSTKAERCAFMREYQKYLTQINALQCVGSRPFAMPVNACMDPFSKSRIALFDMNKDHNDVTEVVWVAWFHAAFDQDPQDLDVLKRRLSSAIRFDTKVLDAESLVGRMLDDLVRVLEQDHQEWVLHQEGKFFVEIMIKAIKPETLKAAVQKQLQRNKGLKSDIFRYVKWLREFSAGFQLYVGLDEELKTDDTCATSRRLQDGQLEERPCKPNGADKSRGRPYGPEKGRAVTGVKEDYKPRKKLGCLKCGDKSHYVADCPAATPGEAGRLLDAQLKKWCDGVTALSSHPIRHPTERGALVEGLVRVENVLLDTGAEVNVVSRGVTDALAEKNATVAVQVHDQPRLVYPYGVDVMSLEMKRHVKFGMVTLDTTCGPLTLRGLQAWIDETSTAMDFIVSRPVMEVLGFSIDDLLNGARRQQAEWDVSPGSDGPVTSMSRVQHLLAEERYSPEPELADTDGMACASPEVEIPPPSDQEDERHRMKRDKVFGILMAKVAEAETRGLAPSDLERVKILLSKHVDVFREDLGDDAPVKVEPLKVRIKPNSVPVNMSLLFKPTTWFI</sequence>
<dbReference type="InterPro" id="IPR001878">
    <property type="entry name" value="Znf_CCHC"/>
</dbReference>
<accession>A0A024TQK7</accession>
<dbReference type="EMBL" id="KI913979">
    <property type="protein sequence ID" value="ETV95886.1"/>
    <property type="molecule type" value="Genomic_DNA"/>
</dbReference>
<feature type="domain" description="CCHC-type" evidence="3">
    <location>
        <begin position="298"/>
        <end position="312"/>
    </location>
</feature>
<protein>
    <recommendedName>
        <fullName evidence="3">CCHC-type domain-containing protein</fullName>
    </recommendedName>
</protein>
<proteinExistence type="predicted"/>
<dbReference type="GO" id="GO:0008270">
    <property type="term" value="F:zinc ion binding"/>
    <property type="evidence" value="ECO:0007669"/>
    <property type="project" value="UniProtKB-KW"/>
</dbReference>
<keyword evidence="1" id="KW-0479">Metal-binding</keyword>
<evidence type="ECO:0000256" key="2">
    <source>
        <dbReference type="SAM" id="MobiDB-lite"/>
    </source>
</evidence>
<dbReference type="AlphaFoldDB" id="A0A024TQK7"/>
<name>A0A024TQK7_9STRA</name>
<keyword evidence="1" id="KW-0863">Zinc-finger</keyword>
<dbReference type="VEuPathDB" id="FungiDB:H310_10924"/>